<dbReference type="EMBL" id="JAPZBQ010000004">
    <property type="protein sequence ID" value="KAJ5335478.1"/>
    <property type="molecule type" value="Genomic_DNA"/>
</dbReference>
<dbReference type="EMBL" id="JAPZBR010000003">
    <property type="protein sequence ID" value="KAJ5358151.1"/>
    <property type="molecule type" value="Genomic_DNA"/>
</dbReference>
<dbReference type="OrthoDB" id="2561686at2759"/>
<keyword evidence="1" id="KW-0472">Membrane</keyword>
<evidence type="ECO:0000313" key="5">
    <source>
        <dbReference type="Proteomes" id="UP001148299"/>
    </source>
</evidence>
<dbReference type="Proteomes" id="UP001147695">
    <property type="component" value="Unassembled WGS sequence"/>
</dbReference>
<gene>
    <name evidence="2" type="ORF">N7452_007881</name>
    <name evidence="3" type="ORF">N7541_005309</name>
</gene>
<reference evidence="2" key="2">
    <citation type="journal article" date="2023" name="IMA Fungus">
        <title>Comparative genomic study of the Penicillium genus elucidates a diverse pangenome and 15 lateral gene transfer events.</title>
        <authorList>
            <person name="Petersen C."/>
            <person name="Sorensen T."/>
            <person name="Nielsen M.R."/>
            <person name="Sondergaard T.E."/>
            <person name="Sorensen J.L."/>
            <person name="Fitzpatrick D.A."/>
            <person name="Frisvad J.C."/>
            <person name="Nielsen K.L."/>
        </authorList>
    </citation>
    <scope>NUCLEOTIDE SEQUENCE</scope>
    <source>
        <strain evidence="2">IBT 35673</strain>
        <strain evidence="3">IBT 35675</strain>
    </source>
</reference>
<evidence type="ECO:0000313" key="2">
    <source>
        <dbReference type="EMBL" id="KAJ5335478.1"/>
    </source>
</evidence>
<dbReference type="Proteomes" id="UP001148299">
    <property type="component" value="Unassembled WGS sequence"/>
</dbReference>
<feature type="transmembrane region" description="Helical" evidence="1">
    <location>
        <begin position="12"/>
        <end position="38"/>
    </location>
</feature>
<protein>
    <submittedName>
        <fullName evidence="2">Uncharacterized protein</fullName>
    </submittedName>
</protein>
<organism evidence="2 4">
    <name type="scientific">Penicillium brevicompactum</name>
    <dbReference type="NCBI Taxonomy" id="5074"/>
    <lineage>
        <taxon>Eukaryota</taxon>
        <taxon>Fungi</taxon>
        <taxon>Dikarya</taxon>
        <taxon>Ascomycota</taxon>
        <taxon>Pezizomycotina</taxon>
        <taxon>Eurotiomycetes</taxon>
        <taxon>Eurotiomycetidae</taxon>
        <taxon>Eurotiales</taxon>
        <taxon>Aspergillaceae</taxon>
        <taxon>Penicillium</taxon>
    </lineage>
</organism>
<dbReference type="AlphaFoldDB" id="A0A9W9QGC6"/>
<keyword evidence="5" id="KW-1185">Reference proteome</keyword>
<evidence type="ECO:0000256" key="1">
    <source>
        <dbReference type="SAM" id="Phobius"/>
    </source>
</evidence>
<keyword evidence="1" id="KW-0812">Transmembrane</keyword>
<feature type="transmembrane region" description="Helical" evidence="1">
    <location>
        <begin position="58"/>
        <end position="83"/>
    </location>
</feature>
<keyword evidence="1" id="KW-1133">Transmembrane helix</keyword>
<accession>A0A9W9QGC6</accession>
<evidence type="ECO:0000313" key="3">
    <source>
        <dbReference type="EMBL" id="KAJ5358151.1"/>
    </source>
</evidence>
<sequence length="102" mass="10721">MSSILASLHDLFTSLVELIFSVFHSAFNTVSGLLTGVVEFLVGSVQMVLHTAAETLKAVGGLGNLIASNIVLIALVAGGIYGYSKYQGRRGRPVTVGNKKLN</sequence>
<comment type="caution">
    <text evidence="2">The sequence shown here is derived from an EMBL/GenBank/DDBJ whole genome shotgun (WGS) entry which is preliminary data.</text>
</comment>
<evidence type="ECO:0000313" key="4">
    <source>
        <dbReference type="Proteomes" id="UP001147695"/>
    </source>
</evidence>
<name>A0A9W9QGC6_PENBR</name>
<proteinExistence type="predicted"/>
<reference evidence="2" key="1">
    <citation type="submission" date="2022-12" db="EMBL/GenBank/DDBJ databases">
        <authorList>
            <person name="Petersen C."/>
        </authorList>
    </citation>
    <scope>NUCLEOTIDE SEQUENCE</scope>
    <source>
        <strain evidence="2">IBT 35673</strain>
        <strain evidence="3">IBT 35675</strain>
    </source>
</reference>